<comment type="caution">
    <text evidence="1">The sequence shown here is derived from an EMBL/GenBank/DDBJ whole genome shotgun (WGS) entry which is preliminary data.</text>
</comment>
<gene>
    <name evidence="1" type="ORF">QE424_000827</name>
</gene>
<dbReference type="RefSeq" id="WP_307106440.1">
    <property type="nucleotide sequence ID" value="NZ_JAUTAS010000001.1"/>
</dbReference>
<dbReference type="AlphaFoldDB" id="A0AAP5AHJ6"/>
<name>A0AAP5AHJ6_9GAMM</name>
<protein>
    <submittedName>
        <fullName evidence="1">Uncharacterized protein</fullName>
    </submittedName>
</protein>
<accession>A0AAP5AHJ6</accession>
<dbReference type="EMBL" id="JAUTAS010000001">
    <property type="protein sequence ID" value="MDQ1107668.1"/>
    <property type="molecule type" value="Genomic_DNA"/>
</dbReference>
<evidence type="ECO:0000313" key="1">
    <source>
        <dbReference type="EMBL" id="MDQ1107668.1"/>
    </source>
</evidence>
<evidence type="ECO:0000313" key="2">
    <source>
        <dbReference type="Proteomes" id="UP001226084"/>
    </source>
</evidence>
<sequence>MKYEDGTEVLLHDRVDLGGGMTGWVVAVFDNGRYTPDYPKEHWGHLVQGALVKSSEMGLVHFPVPSVDFTLIRRG</sequence>
<reference evidence="1" key="1">
    <citation type="submission" date="2023-07" db="EMBL/GenBank/DDBJ databases">
        <title>Functional and genomic diversity of the sorghum phyllosphere microbiome.</title>
        <authorList>
            <person name="Shade A."/>
        </authorList>
    </citation>
    <scope>NUCLEOTIDE SEQUENCE</scope>
    <source>
        <strain evidence="1">SORGH_AS_0457</strain>
    </source>
</reference>
<organism evidence="1 2">
    <name type="scientific">Stenotrophomonas rhizophila</name>
    <dbReference type="NCBI Taxonomy" id="216778"/>
    <lineage>
        <taxon>Bacteria</taxon>
        <taxon>Pseudomonadati</taxon>
        <taxon>Pseudomonadota</taxon>
        <taxon>Gammaproteobacteria</taxon>
        <taxon>Lysobacterales</taxon>
        <taxon>Lysobacteraceae</taxon>
        <taxon>Stenotrophomonas</taxon>
    </lineage>
</organism>
<proteinExistence type="predicted"/>
<dbReference type="Proteomes" id="UP001226084">
    <property type="component" value="Unassembled WGS sequence"/>
</dbReference>